<gene>
    <name evidence="6" type="ORF">DDT56_03365</name>
</gene>
<dbReference type="CDD" id="cd01392">
    <property type="entry name" value="HTH_LacI"/>
    <property type="match status" value="1"/>
</dbReference>
<evidence type="ECO:0000313" key="7">
    <source>
        <dbReference type="Proteomes" id="UP000296159"/>
    </source>
</evidence>
<evidence type="ECO:0000256" key="4">
    <source>
        <dbReference type="ARBA" id="ARBA00023163"/>
    </source>
</evidence>
<keyword evidence="4" id="KW-0804">Transcription</keyword>
<dbReference type="Pfam" id="PF00532">
    <property type="entry name" value="Peripla_BP_1"/>
    <property type="match status" value="1"/>
</dbReference>
<keyword evidence="7" id="KW-1185">Reference proteome</keyword>
<evidence type="ECO:0000256" key="3">
    <source>
        <dbReference type="ARBA" id="ARBA00023125"/>
    </source>
</evidence>
<organism evidence="6 7">
    <name type="scientific">Brenneria corticis</name>
    <dbReference type="NCBI Taxonomy" id="2173106"/>
    <lineage>
        <taxon>Bacteria</taxon>
        <taxon>Pseudomonadati</taxon>
        <taxon>Pseudomonadota</taxon>
        <taxon>Gammaproteobacteria</taxon>
        <taxon>Enterobacterales</taxon>
        <taxon>Pectobacteriaceae</taxon>
        <taxon>Brenneria</taxon>
    </lineage>
</organism>
<dbReference type="InterPro" id="IPR001761">
    <property type="entry name" value="Peripla_BP/Lac1_sug-bd_dom"/>
</dbReference>
<dbReference type="InterPro" id="IPR000843">
    <property type="entry name" value="HTH_LacI"/>
</dbReference>
<dbReference type="EMBL" id="QDKH01000003">
    <property type="protein sequence ID" value="PWC18995.1"/>
    <property type="molecule type" value="Genomic_DNA"/>
</dbReference>
<dbReference type="GO" id="GO:0000976">
    <property type="term" value="F:transcription cis-regulatory region binding"/>
    <property type="evidence" value="ECO:0007669"/>
    <property type="project" value="TreeGrafter"/>
</dbReference>
<dbReference type="Gene3D" id="1.10.260.40">
    <property type="entry name" value="lambda repressor-like DNA-binding domains"/>
    <property type="match status" value="1"/>
</dbReference>
<dbReference type="InterPro" id="IPR010982">
    <property type="entry name" value="Lambda_DNA-bd_dom_sf"/>
</dbReference>
<dbReference type="SUPFAM" id="SSF53822">
    <property type="entry name" value="Periplasmic binding protein-like I"/>
    <property type="match status" value="1"/>
</dbReference>
<sequence>MAKTVEQIANALNLSITTVRLVLNGKAEQYRISAKTQDRINSYVSEHGYVVNHTARSLKLNKTDTLGLLIPRLSNLFFSTLAEKLEIRCREAGYQLMISCTYSDALYENKLVESLLQRNIDGLFVVPTTLQTQNHHLKLINRPLVLLDRDFGTCDVPLVMSDNFQGAVQLTEAMLSSRCSTSLFFMAGDAQQPAIKERLRGYQQVMRQQGLLPESQGWILEASHNRREDGERMMREFLTRHNDAPHAFIASSLPVLEGILSILRERYGHIPSEINIGTFDEHAMLGFLPNNIWSMRQNEDAWVEHAFSAMQHALQGESCSSKAVIPMKIIHRRRASTIGAKA</sequence>
<dbReference type="InterPro" id="IPR028082">
    <property type="entry name" value="Peripla_BP_I"/>
</dbReference>
<dbReference type="PROSITE" id="PS50932">
    <property type="entry name" value="HTH_LACI_2"/>
    <property type="match status" value="1"/>
</dbReference>
<dbReference type="AlphaFoldDB" id="A0A2U1UBE6"/>
<name>A0A2U1UBE6_9GAMM</name>
<keyword evidence="3" id="KW-0238">DNA-binding</keyword>
<keyword evidence="1" id="KW-0678">Repressor</keyword>
<dbReference type="Gene3D" id="3.40.50.2300">
    <property type="match status" value="2"/>
</dbReference>
<dbReference type="Proteomes" id="UP000296159">
    <property type="component" value="Unassembled WGS sequence"/>
</dbReference>
<feature type="domain" description="HTH lacI-type" evidence="5">
    <location>
        <begin position="3"/>
        <end position="60"/>
    </location>
</feature>
<evidence type="ECO:0000259" key="5">
    <source>
        <dbReference type="PROSITE" id="PS50932"/>
    </source>
</evidence>
<evidence type="ECO:0000256" key="2">
    <source>
        <dbReference type="ARBA" id="ARBA00023015"/>
    </source>
</evidence>
<dbReference type="PANTHER" id="PTHR30146">
    <property type="entry name" value="LACI-RELATED TRANSCRIPTIONAL REPRESSOR"/>
    <property type="match status" value="1"/>
</dbReference>
<dbReference type="SUPFAM" id="SSF47413">
    <property type="entry name" value="lambda repressor-like DNA-binding domains"/>
    <property type="match status" value="1"/>
</dbReference>
<keyword evidence="2" id="KW-0805">Transcription regulation</keyword>
<reference evidence="6 7" key="1">
    <citation type="submission" date="2018-04" db="EMBL/GenBank/DDBJ databases">
        <title>Brenneria corticis sp.nov.</title>
        <authorList>
            <person name="Li Y."/>
        </authorList>
    </citation>
    <scope>NUCLEOTIDE SEQUENCE [LARGE SCALE GENOMIC DNA]</scope>
    <source>
        <strain evidence="6 7">CFCC 11842</strain>
    </source>
</reference>
<dbReference type="CDD" id="cd06274">
    <property type="entry name" value="PBP1_FruR"/>
    <property type="match status" value="1"/>
</dbReference>
<comment type="caution">
    <text evidence="6">The sequence shown here is derived from an EMBL/GenBank/DDBJ whole genome shotgun (WGS) entry which is preliminary data.</text>
</comment>
<protein>
    <submittedName>
        <fullName evidence="6">LacI family transcriptional regulator</fullName>
    </submittedName>
</protein>
<evidence type="ECO:0000313" key="6">
    <source>
        <dbReference type="EMBL" id="PWC18995.1"/>
    </source>
</evidence>
<dbReference type="SMART" id="SM00354">
    <property type="entry name" value="HTH_LACI"/>
    <property type="match status" value="1"/>
</dbReference>
<dbReference type="RefSeq" id="WP_136165088.1">
    <property type="nucleotide sequence ID" value="NZ_KZ819072.1"/>
</dbReference>
<accession>A0A2U1UBE6</accession>
<proteinExistence type="predicted"/>
<dbReference type="GO" id="GO:0003700">
    <property type="term" value="F:DNA-binding transcription factor activity"/>
    <property type="evidence" value="ECO:0007669"/>
    <property type="project" value="TreeGrafter"/>
</dbReference>
<dbReference type="PANTHER" id="PTHR30146:SF45">
    <property type="entry name" value="CATABOLITE REPRESSOR_ACTIVATOR"/>
    <property type="match status" value="1"/>
</dbReference>
<evidence type="ECO:0000256" key="1">
    <source>
        <dbReference type="ARBA" id="ARBA00022491"/>
    </source>
</evidence>